<dbReference type="CDD" id="cd03801">
    <property type="entry name" value="GT4_PimA-like"/>
    <property type="match status" value="1"/>
</dbReference>
<evidence type="ECO:0000256" key="1">
    <source>
        <dbReference type="SAM" id="MobiDB-lite"/>
    </source>
</evidence>
<protein>
    <submittedName>
        <fullName evidence="4">Glycoside hydrolase family 99-like domain-containing protein</fullName>
    </submittedName>
</protein>
<keyword evidence="5" id="KW-1185">Reference proteome</keyword>
<evidence type="ECO:0000259" key="3">
    <source>
        <dbReference type="Pfam" id="PF00535"/>
    </source>
</evidence>
<dbReference type="InterPro" id="IPR029044">
    <property type="entry name" value="Nucleotide-diphossugar_trans"/>
</dbReference>
<dbReference type="Pfam" id="PF14307">
    <property type="entry name" value="Glyco_tran_WbsX"/>
    <property type="match status" value="1"/>
</dbReference>
<feature type="region of interest" description="Disordered" evidence="1">
    <location>
        <begin position="1"/>
        <end position="54"/>
    </location>
</feature>
<dbReference type="PANTHER" id="PTHR41244">
    <property type="entry name" value="RHAMNAN SYNTHESIS F"/>
    <property type="match status" value="1"/>
</dbReference>
<dbReference type="Proteomes" id="UP001274321">
    <property type="component" value="Unassembled WGS sequence"/>
</dbReference>
<proteinExistence type="predicted"/>
<dbReference type="InterPro" id="IPR001296">
    <property type="entry name" value="Glyco_trans_1"/>
</dbReference>
<evidence type="ECO:0000313" key="5">
    <source>
        <dbReference type="Proteomes" id="UP001274321"/>
    </source>
</evidence>
<dbReference type="Gene3D" id="3.40.50.2000">
    <property type="entry name" value="Glycogen Phosphorylase B"/>
    <property type="match status" value="2"/>
</dbReference>
<dbReference type="PANTHER" id="PTHR41244:SF1">
    <property type="entry name" value="GLYCOSYLTRANSFERASE"/>
    <property type="match status" value="1"/>
</dbReference>
<dbReference type="Pfam" id="PF00534">
    <property type="entry name" value="Glycos_transf_1"/>
    <property type="match status" value="1"/>
</dbReference>
<dbReference type="Pfam" id="PF00535">
    <property type="entry name" value="Glycos_transf_2"/>
    <property type="match status" value="1"/>
</dbReference>
<dbReference type="EMBL" id="JAXAFJ010000003">
    <property type="protein sequence ID" value="MDX6805783.1"/>
    <property type="molecule type" value="Genomic_DNA"/>
</dbReference>
<reference evidence="4 5" key="1">
    <citation type="submission" date="2023-11" db="EMBL/GenBank/DDBJ databases">
        <authorList>
            <person name="Bao R."/>
        </authorList>
    </citation>
    <scope>NUCLEOTIDE SEQUENCE [LARGE SCALE GENOMIC DNA]</scope>
    <source>
        <strain evidence="4 5">PJ23</strain>
    </source>
</reference>
<dbReference type="InterPro" id="IPR001173">
    <property type="entry name" value="Glyco_trans_2-like"/>
</dbReference>
<dbReference type="Gene3D" id="3.20.20.80">
    <property type="entry name" value="Glycosidases"/>
    <property type="match status" value="1"/>
</dbReference>
<evidence type="ECO:0000259" key="2">
    <source>
        <dbReference type="Pfam" id="PF00534"/>
    </source>
</evidence>
<evidence type="ECO:0000313" key="4">
    <source>
        <dbReference type="EMBL" id="MDX6805783.1"/>
    </source>
</evidence>
<gene>
    <name evidence="4" type="ORF">SCD90_06885</name>
</gene>
<comment type="caution">
    <text evidence="4">The sequence shown here is derived from an EMBL/GenBank/DDBJ whole genome shotgun (WGS) entry which is preliminary data.</text>
</comment>
<dbReference type="SUPFAM" id="SSF53756">
    <property type="entry name" value="UDP-Glycosyltransferase/glycogen phosphorylase"/>
    <property type="match status" value="1"/>
</dbReference>
<organism evidence="4 5">
    <name type="scientific">Terrihabitans rhizophilus</name>
    <dbReference type="NCBI Taxonomy" id="3092662"/>
    <lineage>
        <taxon>Bacteria</taxon>
        <taxon>Pseudomonadati</taxon>
        <taxon>Pseudomonadota</taxon>
        <taxon>Alphaproteobacteria</taxon>
        <taxon>Hyphomicrobiales</taxon>
        <taxon>Terrihabitans</taxon>
    </lineage>
</organism>
<dbReference type="InterPro" id="IPR032719">
    <property type="entry name" value="WbsX"/>
</dbReference>
<feature type="domain" description="Glycosyltransferase 2-like" evidence="3">
    <location>
        <begin position="1010"/>
        <end position="1121"/>
    </location>
</feature>
<accession>A0ABU4RNJ4</accession>
<name>A0ABU4RNJ4_9HYPH</name>
<dbReference type="CDD" id="cd11579">
    <property type="entry name" value="Glyco_tran_WbsX"/>
    <property type="match status" value="1"/>
</dbReference>
<dbReference type="Gene3D" id="3.90.550.10">
    <property type="entry name" value="Spore Coat Polysaccharide Biosynthesis Protein SpsA, Chain A"/>
    <property type="match status" value="1"/>
</dbReference>
<dbReference type="RefSeq" id="WP_319843910.1">
    <property type="nucleotide sequence ID" value="NZ_JAXAFJ010000003.1"/>
</dbReference>
<dbReference type="SUPFAM" id="SSF53448">
    <property type="entry name" value="Nucleotide-diphospho-sugar transferases"/>
    <property type="match status" value="1"/>
</dbReference>
<sequence length="1297" mass="145631">MADKRRRSAEGVPVRKRKPKAGAPPDEPAPPLAVAEPEPEQPAPPDTGWLGTGDGEALARRLESSGLFDPQLYRAVYADVPADADAAMHFVAEGDADLRRPNLFFDPLWYVRTHFKRPPEGGALRHYLQAGEQAGHKPCPVFEPRWYAEAYGLDLTRESALAHYLEHRASNAFSPNRFFDIEFYLANNPDVRDAGVDAFQHWFIRGIREGRRGSPLFDADFVRERYLGGDRRKNPFEVFMDVGQGFGWEPVRRADGPSVHREIARNCAAGPMFEALAPPAAHTDWKAKVLAFYLPQYHPIAENDAWWGEGFTEWRNVPRGVPRYAGHYQPRVPRDLGFYELAGTGVMKRQIELAARMGVHGFCFYYYNFNGHRLLQKPLDAFVDDPGISFPFSLMWANENWTRRWDGLDKEVLIQQDYREDAVEDLVADFARYMKRPNYIRVAGRPLIFVYRADVIPDCRQTLEIWRETFRADHGLEPLIVMAQAFGSVDPREYGFDGAVEFPPHKLGNHLPWINNEVEILDPAFTGNVRSYEAAVELSLADRPADYPLIKTAFPMWDNDARTQGAGMSFHGSTPEVFERWVGGLCDIARAQPFHGEPLVCINAWNEWCEGAYLEPDCHFGHAYLNALSRALALARRNVSVRRIVLIGHDAYPFGAQQLLLNIGRTFKQRFGIEIAFVLLGEGTMLAEYQALAPTFVAARPEEMFEELSRHLAGLKEAGFECAITNTVFSGALAGMLADLSFETCSLLHELPTIVRERYGVPLYERIRDNSGTVVFPNAFVESELTAAFGAPSRRAVVRPQGKYKNIRVPPDARAAVREELGLVPFSKLVVNVGYGDIRKGIDVFVAVAARLATTHPNIHFLWVGALDPGVSRWLKRDIEVRGLRNMHFVPFAADVGRYFGAADLFFLSSREDPFPSVVLEALSCGIPVASFDSGGGQVELLRDSALGVLIPFLDVEASARIISAAVYDPAQLAPRRMAQRRALVAERFDFNHYAADLLRLLSPRHRTVSVIVPNYNYGRYLEERLASIFGQTYPVFEIIVLDDASNDDSVARLNAIGPKYRRSLKVQVNSGNSGNVFRQWKAGLDLARGEFIWIAEADDLSAPEFLETLVARFTDAPDAGLAFSDSRAIGPSGEVLYEDYKGYYRENGDTGLDADGAFDGTDFLRRFLGDRNLILNASSVVWRADHLRAVFASLEEEAFAFTCAGDWRLYVESCLLGGQVLYSAQPLNMHRRHGESVTHTIGKRDHLAEIADIHRLVLQEIEPDAQLEQAIRRNEEDLATRWKISARDLAQMRSVA</sequence>
<feature type="domain" description="Glycosyl transferase family 1" evidence="2">
    <location>
        <begin position="819"/>
        <end position="973"/>
    </location>
</feature>